<protein>
    <recommendedName>
        <fullName evidence="1">F-box domain-containing protein</fullName>
    </recommendedName>
</protein>
<dbReference type="GeneID" id="54585683"/>
<dbReference type="EMBL" id="ML987210">
    <property type="protein sequence ID" value="KAF2241818.1"/>
    <property type="molecule type" value="Genomic_DNA"/>
</dbReference>
<dbReference type="Proteomes" id="UP000800094">
    <property type="component" value="Unassembled WGS sequence"/>
</dbReference>
<name>A0A6A6HVN8_9PLEO</name>
<evidence type="ECO:0000313" key="2">
    <source>
        <dbReference type="EMBL" id="KAF2241818.1"/>
    </source>
</evidence>
<evidence type="ECO:0000259" key="1">
    <source>
        <dbReference type="PROSITE" id="PS50181"/>
    </source>
</evidence>
<proteinExistence type="predicted"/>
<evidence type="ECO:0000313" key="3">
    <source>
        <dbReference type="Proteomes" id="UP000800094"/>
    </source>
</evidence>
<dbReference type="InterPro" id="IPR001810">
    <property type="entry name" value="F-box_dom"/>
</dbReference>
<organism evidence="2 3">
    <name type="scientific">Trematosphaeria pertusa</name>
    <dbReference type="NCBI Taxonomy" id="390896"/>
    <lineage>
        <taxon>Eukaryota</taxon>
        <taxon>Fungi</taxon>
        <taxon>Dikarya</taxon>
        <taxon>Ascomycota</taxon>
        <taxon>Pezizomycotina</taxon>
        <taxon>Dothideomycetes</taxon>
        <taxon>Pleosporomycetidae</taxon>
        <taxon>Pleosporales</taxon>
        <taxon>Massarineae</taxon>
        <taxon>Trematosphaeriaceae</taxon>
        <taxon>Trematosphaeria</taxon>
    </lineage>
</organism>
<dbReference type="AlphaFoldDB" id="A0A6A6HVN8"/>
<gene>
    <name evidence="2" type="ORF">BU26DRAFT_555975</name>
</gene>
<sequence>MDWLPQELVDKVASYLSKDDLESVLTLSSKLRYAAERHSGAFTSFNITEDNAEKFVVLFSGHRLPYLREVRFLPWFPTQHHRHDPPLACRESQEELLEKDKSFTRQIQFLFTTLRTVEDQASDRHTPGRYRLTIYSPIRLVEDEIQRYCLHHDYVSWRVHLRNPSELPQIVSVQSVEIRNNNEHDFPPKHAAGFHIVESKLDLRVMVDLATRFPNLEFWGCQVGASEWYETYAEEEPVRHYEHDWEGPRRDARVDFARAVEACIDQIPISLRRASLDFLSSIENVISIHHGKQQPNMVYPAPSDLFSSSLRILTRNLRKLQLRAVIDENLFCPGDERLSPWPVLEIFEVMFHPVRPNGKWYFQGPGGEGADATGFNITDECYPPLETSDLDTEMDAMLKEEGDPCTNLGNRQFRVTPQDVNVRQLLESFAKCATNMPSLQQALI</sequence>
<accession>A0A6A6HVN8</accession>
<dbReference type="OrthoDB" id="5985073at2759"/>
<reference evidence="2" key="1">
    <citation type="journal article" date="2020" name="Stud. Mycol.">
        <title>101 Dothideomycetes genomes: a test case for predicting lifestyles and emergence of pathogens.</title>
        <authorList>
            <person name="Haridas S."/>
            <person name="Albert R."/>
            <person name="Binder M."/>
            <person name="Bloem J."/>
            <person name="Labutti K."/>
            <person name="Salamov A."/>
            <person name="Andreopoulos B."/>
            <person name="Baker S."/>
            <person name="Barry K."/>
            <person name="Bills G."/>
            <person name="Bluhm B."/>
            <person name="Cannon C."/>
            <person name="Castanera R."/>
            <person name="Culley D."/>
            <person name="Daum C."/>
            <person name="Ezra D."/>
            <person name="Gonzalez J."/>
            <person name="Henrissat B."/>
            <person name="Kuo A."/>
            <person name="Liang C."/>
            <person name="Lipzen A."/>
            <person name="Lutzoni F."/>
            <person name="Magnuson J."/>
            <person name="Mondo S."/>
            <person name="Nolan M."/>
            <person name="Ohm R."/>
            <person name="Pangilinan J."/>
            <person name="Park H.-J."/>
            <person name="Ramirez L."/>
            <person name="Alfaro M."/>
            <person name="Sun H."/>
            <person name="Tritt A."/>
            <person name="Yoshinaga Y."/>
            <person name="Zwiers L.-H."/>
            <person name="Turgeon B."/>
            <person name="Goodwin S."/>
            <person name="Spatafora J."/>
            <person name="Crous P."/>
            <person name="Grigoriev I."/>
        </authorList>
    </citation>
    <scope>NUCLEOTIDE SEQUENCE</scope>
    <source>
        <strain evidence="2">CBS 122368</strain>
    </source>
</reference>
<dbReference type="PROSITE" id="PS50181">
    <property type="entry name" value="FBOX"/>
    <property type="match status" value="1"/>
</dbReference>
<keyword evidence="3" id="KW-1185">Reference proteome</keyword>
<dbReference type="RefSeq" id="XP_033676822.1">
    <property type="nucleotide sequence ID" value="XM_033832353.1"/>
</dbReference>
<feature type="domain" description="F-box" evidence="1">
    <location>
        <begin position="1"/>
        <end position="45"/>
    </location>
</feature>